<comment type="caution">
    <text evidence="8">The sequence shown here is derived from an EMBL/GenBank/DDBJ whole genome shotgun (WGS) entry which is preliminary data.</text>
</comment>
<dbReference type="GO" id="GO:0005737">
    <property type="term" value="C:cytoplasm"/>
    <property type="evidence" value="ECO:0007669"/>
    <property type="project" value="TreeGrafter"/>
</dbReference>
<evidence type="ECO:0000256" key="1">
    <source>
        <dbReference type="ARBA" id="ARBA00004964"/>
    </source>
</evidence>
<dbReference type="Gene3D" id="6.10.260.10">
    <property type="match status" value="1"/>
</dbReference>
<sequence>VSNNLDKDVTVVVFLIFPTFTNNYNFESLKGQQVAKSTKATVDEILKNVSARLYDACLRHQSPTDIKLLHSDDIVKLKKSILLSHRNELPPIVTHNIINDHKDKILNTLRRVKLFNNGYDRVKVIYHPEFLSSTNAIFNIDYIDFVRGCHLGVFPSYYEPWGYTPAECTIVGVPSVTTNLSGFGCFMQKYVKNLKSYGLYIVDRRFKSCEESIDQLANYMLDFCKLSRKQRIVLRNRNQRLSDILDWRTLGIVIYNSN</sequence>
<protein>
    <recommendedName>
        <fullName evidence="7">Glycogen [starch] synthase</fullName>
        <ecNumber evidence="7">2.4.1.11</ecNumber>
    </recommendedName>
</protein>
<proteinExistence type="inferred from homology"/>
<evidence type="ECO:0000313" key="9">
    <source>
        <dbReference type="Proteomes" id="UP000078046"/>
    </source>
</evidence>
<evidence type="ECO:0000256" key="6">
    <source>
        <dbReference type="ARBA" id="ARBA00047345"/>
    </source>
</evidence>
<dbReference type="EMBL" id="LWCA01001457">
    <property type="protein sequence ID" value="OAF65082.1"/>
    <property type="molecule type" value="Genomic_DNA"/>
</dbReference>
<evidence type="ECO:0000256" key="3">
    <source>
        <dbReference type="ARBA" id="ARBA00022676"/>
    </source>
</evidence>
<evidence type="ECO:0000256" key="7">
    <source>
        <dbReference type="RuleBase" id="RU363104"/>
    </source>
</evidence>
<comment type="pathway">
    <text evidence="1 7">Glycan biosynthesis; glycogen biosynthesis.</text>
</comment>
<dbReference type="PANTHER" id="PTHR10176:SF3">
    <property type="entry name" value="GLYCOGEN [STARCH] SYNTHASE"/>
    <property type="match status" value="1"/>
</dbReference>
<name>A0A177AU81_9BILA</name>
<evidence type="ECO:0000256" key="2">
    <source>
        <dbReference type="ARBA" id="ARBA00010686"/>
    </source>
</evidence>
<dbReference type="EC" id="2.4.1.11" evidence="7"/>
<comment type="similarity">
    <text evidence="2 7">Belongs to the glycosyltransferase 3 family.</text>
</comment>
<evidence type="ECO:0000313" key="8">
    <source>
        <dbReference type="EMBL" id="OAF65082.1"/>
    </source>
</evidence>
<dbReference type="Gene3D" id="3.40.50.2000">
    <property type="entry name" value="Glycogen Phosphorylase B"/>
    <property type="match status" value="1"/>
</dbReference>
<dbReference type="GO" id="GO:0005978">
    <property type="term" value="P:glycogen biosynthetic process"/>
    <property type="evidence" value="ECO:0007669"/>
    <property type="project" value="UniProtKB-UniPathway"/>
</dbReference>
<accession>A0A177AU81</accession>
<comment type="catalytic activity">
    <reaction evidence="6">
        <text>[(1-&gt;4)-alpha-D-glucosyl](n) + UDP-alpha-D-glucose = [(1-&gt;4)-alpha-D-glucosyl](n+1) + UDP + H(+)</text>
        <dbReference type="Rhea" id="RHEA:18549"/>
        <dbReference type="Rhea" id="RHEA-COMP:9584"/>
        <dbReference type="Rhea" id="RHEA-COMP:9587"/>
        <dbReference type="ChEBI" id="CHEBI:15378"/>
        <dbReference type="ChEBI" id="CHEBI:15444"/>
        <dbReference type="ChEBI" id="CHEBI:58223"/>
        <dbReference type="ChEBI" id="CHEBI:58885"/>
        <dbReference type="EC" id="2.4.1.11"/>
    </reaction>
    <physiologicalReaction direction="left-to-right" evidence="6">
        <dbReference type="Rhea" id="RHEA:18550"/>
    </physiologicalReaction>
</comment>
<evidence type="ECO:0000256" key="4">
    <source>
        <dbReference type="ARBA" id="ARBA00022679"/>
    </source>
</evidence>
<dbReference type="UniPathway" id="UPA00164"/>
<keyword evidence="4 7" id="KW-0808">Transferase</keyword>
<evidence type="ECO:0000256" key="5">
    <source>
        <dbReference type="ARBA" id="ARBA00023056"/>
    </source>
</evidence>
<dbReference type="AlphaFoldDB" id="A0A177AU81"/>
<keyword evidence="3 7" id="KW-0328">Glycosyltransferase</keyword>
<dbReference type="Pfam" id="PF05693">
    <property type="entry name" value="Glycogen_syn"/>
    <property type="match status" value="1"/>
</dbReference>
<dbReference type="PANTHER" id="PTHR10176">
    <property type="entry name" value="GLYCOGEN SYNTHASE"/>
    <property type="match status" value="1"/>
</dbReference>
<gene>
    <name evidence="8" type="ORF">A3Q56_07197</name>
</gene>
<keyword evidence="9" id="KW-1185">Reference proteome</keyword>
<dbReference type="SUPFAM" id="SSF53756">
    <property type="entry name" value="UDP-Glycosyltransferase/glycogen phosphorylase"/>
    <property type="match status" value="1"/>
</dbReference>
<dbReference type="Proteomes" id="UP000078046">
    <property type="component" value="Unassembled WGS sequence"/>
</dbReference>
<comment type="function">
    <text evidence="7">Transfers the glycosyl residue from UDP-Glc to the non-reducing end of alpha-1,4-glucan.</text>
</comment>
<organism evidence="8 9">
    <name type="scientific">Intoshia linei</name>
    <dbReference type="NCBI Taxonomy" id="1819745"/>
    <lineage>
        <taxon>Eukaryota</taxon>
        <taxon>Metazoa</taxon>
        <taxon>Spiralia</taxon>
        <taxon>Lophotrochozoa</taxon>
        <taxon>Mesozoa</taxon>
        <taxon>Orthonectida</taxon>
        <taxon>Rhopaluridae</taxon>
        <taxon>Intoshia</taxon>
    </lineage>
</organism>
<dbReference type="GO" id="GO:0004373">
    <property type="term" value="F:alpha-1,4-glucan glucosyltransferase (UDP-glucose donor) activity"/>
    <property type="evidence" value="ECO:0007669"/>
    <property type="project" value="UniProtKB-EC"/>
</dbReference>
<reference evidence="8 9" key="1">
    <citation type="submission" date="2016-04" db="EMBL/GenBank/DDBJ databases">
        <title>The genome of Intoshia linei affirms orthonectids as highly simplified spiralians.</title>
        <authorList>
            <person name="Mikhailov K.V."/>
            <person name="Slusarev G.S."/>
            <person name="Nikitin M.A."/>
            <person name="Logacheva M.D."/>
            <person name="Penin A."/>
            <person name="Aleoshin V."/>
            <person name="Panchin Y.V."/>
        </authorList>
    </citation>
    <scope>NUCLEOTIDE SEQUENCE [LARGE SCALE GENOMIC DNA]</scope>
    <source>
        <strain evidence="8">Intl2013</strain>
        <tissue evidence="8">Whole animal</tissue>
    </source>
</reference>
<dbReference type="InterPro" id="IPR008631">
    <property type="entry name" value="Glycogen_synth"/>
</dbReference>
<dbReference type="FunFam" id="3.40.50.2000:FF:000014">
    <property type="entry name" value="Glycogen [starch] synthase"/>
    <property type="match status" value="1"/>
</dbReference>
<keyword evidence="5 7" id="KW-0320">Glycogen biosynthesis</keyword>
<dbReference type="OrthoDB" id="6335297at2759"/>
<feature type="non-terminal residue" evidence="8">
    <location>
        <position position="1"/>
    </location>
</feature>